<feature type="region of interest" description="Disordered" evidence="2">
    <location>
        <begin position="374"/>
        <end position="402"/>
    </location>
</feature>
<evidence type="ECO:0000256" key="2">
    <source>
        <dbReference type="SAM" id="MobiDB-lite"/>
    </source>
</evidence>
<feature type="coiled-coil region" evidence="1">
    <location>
        <begin position="409"/>
        <end position="511"/>
    </location>
</feature>
<dbReference type="EMBL" id="MU006788">
    <property type="protein sequence ID" value="KAF2638857.1"/>
    <property type="molecule type" value="Genomic_DNA"/>
</dbReference>
<accession>A0A6A6RUJ8</accession>
<dbReference type="Proteomes" id="UP000799753">
    <property type="component" value="Unassembled WGS sequence"/>
</dbReference>
<evidence type="ECO:0000313" key="3">
    <source>
        <dbReference type="EMBL" id="KAF2638857.1"/>
    </source>
</evidence>
<evidence type="ECO:0000313" key="4">
    <source>
        <dbReference type="Proteomes" id="UP000799753"/>
    </source>
</evidence>
<proteinExistence type="predicted"/>
<dbReference type="AlphaFoldDB" id="A0A6A6RUJ8"/>
<reference evidence="3" key="1">
    <citation type="journal article" date="2020" name="Stud. Mycol.">
        <title>101 Dothideomycetes genomes: a test case for predicting lifestyles and emergence of pathogens.</title>
        <authorList>
            <person name="Haridas S."/>
            <person name="Albert R."/>
            <person name="Binder M."/>
            <person name="Bloem J."/>
            <person name="Labutti K."/>
            <person name="Salamov A."/>
            <person name="Andreopoulos B."/>
            <person name="Baker S."/>
            <person name="Barry K."/>
            <person name="Bills G."/>
            <person name="Bluhm B."/>
            <person name="Cannon C."/>
            <person name="Castanera R."/>
            <person name="Culley D."/>
            <person name="Daum C."/>
            <person name="Ezra D."/>
            <person name="Gonzalez J."/>
            <person name="Henrissat B."/>
            <person name="Kuo A."/>
            <person name="Liang C."/>
            <person name="Lipzen A."/>
            <person name="Lutzoni F."/>
            <person name="Magnuson J."/>
            <person name="Mondo S."/>
            <person name="Nolan M."/>
            <person name="Ohm R."/>
            <person name="Pangilinan J."/>
            <person name="Park H.-J."/>
            <person name="Ramirez L."/>
            <person name="Alfaro M."/>
            <person name="Sun H."/>
            <person name="Tritt A."/>
            <person name="Yoshinaga Y."/>
            <person name="Zwiers L.-H."/>
            <person name="Turgeon B."/>
            <person name="Goodwin S."/>
            <person name="Spatafora J."/>
            <person name="Crous P."/>
            <person name="Grigoriev I."/>
        </authorList>
    </citation>
    <scope>NUCLEOTIDE SEQUENCE</scope>
    <source>
        <strain evidence="3">CBS 473.64</strain>
    </source>
</reference>
<keyword evidence="4" id="KW-1185">Reference proteome</keyword>
<feature type="compositionally biased region" description="Basic and acidic residues" evidence="2">
    <location>
        <begin position="249"/>
        <end position="270"/>
    </location>
</feature>
<feature type="compositionally biased region" description="Polar residues" evidence="2">
    <location>
        <begin position="375"/>
        <end position="399"/>
    </location>
</feature>
<feature type="region of interest" description="Disordered" evidence="2">
    <location>
        <begin position="1"/>
        <end position="34"/>
    </location>
</feature>
<feature type="region of interest" description="Disordered" evidence="2">
    <location>
        <begin position="214"/>
        <end position="270"/>
    </location>
</feature>
<organism evidence="3 4">
    <name type="scientific">Massarina eburnea CBS 473.64</name>
    <dbReference type="NCBI Taxonomy" id="1395130"/>
    <lineage>
        <taxon>Eukaryota</taxon>
        <taxon>Fungi</taxon>
        <taxon>Dikarya</taxon>
        <taxon>Ascomycota</taxon>
        <taxon>Pezizomycotina</taxon>
        <taxon>Dothideomycetes</taxon>
        <taxon>Pleosporomycetidae</taxon>
        <taxon>Pleosporales</taxon>
        <taxon>Massarineae</taxon>
        <taxon>Massarinaceae</taxon>
        <taxon>Massarina</taxon>
    </lineage>
</organism>
<name>A0A6A6RUJ8_9PLEO</name>
<gene>
    <name evidence="3" type="ORF">P280DRAFT_528266</name>
</gene>
<keyword evidence="1" id="KW-0175">Coiled coil</keyword>
<feature type="region of interest" description="Disordered" evidence="2">
    <location>
        <begin position="537"/>
        <end position="559"/>
    </location>
</feature>
<protein>
    <submittedName>
        <fullName evidence="3">Uncharacterized protein</fullName>
    </submittedName>
</protein>
<evidence type="ECO:0000256" key="1">
    <source>
        <dbReference type="SAM" id="Coils"/>
    </source>
</evidence>
<sequence length="559" mass="61913">MTDSTPNPKLPPISKGKATRTHPEMLEPDVSVPTPAPKEMIRVAARNTDFKGAIRKHFQDVKGIDPVALDNLPLDKAEIVPMKEQIRNGDSVVQKNGEPIKINAGTTVHEGIECTVWAALLDGGDEGLPKLQYFYTTKDGQLLFVGAHKLFKDLKFTFHEAFAPLKGQSPELIAYFIKYFTFCAGPTLPHDVVFTGDFARRLLSSAASIYSSDVGKKNVAPTQKNPSRRSRNPTSADSGKSKVPANKAPSREMSESKEPVSHFDDSTVHDGHAINHHLDKASHGEVSDADGINDALKDVSPPLLDRGKNVNRQLFEPILRPTELTGQYSSSYQSPYHDAPKVLSNNPSYGFSGQTLRGAPVSNLLSTPGMVRMPSQASDSLRPTSQHVSSHPSVATPNRQGPPPAIQALMEIEVDRQKTETRLKAIRNRRNEVYVMNNDQSQHKMKEHSDRIAGLRQAVAGLQQQIEQAETEQKNDLEESRASTVEMLEKLDQEEKEVMETLAQVNERRQQALGALHPDTRAIYNLGKLHGRADLEILEPEHDDESSSKRRKMYPGDNM</sequence>